<evidence type="ECO:0000313" key="2">
    <source>
        <dbReference type="Proteomes" id="UP001162483"/>
    </source>
</evidence>
<evidence type="ECO:0000313" key="1">
    <source>
        <dbReference type="EMBL" id="CAI9556080.1"/>
    </source>
</evidence>
<name>A0ABN9C8Q1_9NEOB</name>
<protein>
    <submittedName>
        <fullName evidence="1">Uncharacterized protein</fullName>
    </submittedName>
</protein>
<organism evidence="1 2">
    <name type="scientific">Staurois parvus</name>
    <dbReference type="NCBI Taxonomy" id="386267"/>
    <lineage>
        <taxon>Eukaryota</taxon>
        <taxon>Metazoa</taxon>
        <taxon>Chordata</taxon>
        <taxon>Craniata</taxon>
        <taxon>Vertebrata</taxon>
        <taxon>Euteleostomi</taxon>
        <taxon>Amphibia</taxon>
        <taxon>Batrachia</taxon>
        <taxon>Anura</taxon>
        <taxon>Neobatrachia</taxon>
        <taxon>Ranoidea</taxon>
        <taxon>Ranidae</taxon>
        <taxon>Staurois</taxon>
    </lineage>
</organism>
<accession>A0ABN9C8Q1</accession>
<dbReference type="EMBL" id="CATNWA010008414">
    <property type="protein sequence ID" value="CAI9556080.1"/>
    <property type="molecule type" value="Genomic_DNA"/>
</dbReference>
<dbReference type="Proteomes" id="UP001162483">
    <property type="component" value="Unassembled WGS sequence"/>
</dbReference>
<gene>
    <name evidence="1" type="ORF">SPARVUS_LOCUS4504657</name>
</gene>
<comment type="caution">
    <text evidence="1">The sequence shown here is derived from an EMBL/GenBank/DDBJ whole genome shotgun (WGS) entry which is preliminary data.</text>
</comment>
<keyword evidence="2" id="KW-1185">Reference proteome</keyword>
<proteinExistence type="predicted"/>
<reference evidence="1" key="1">
    <citation type="submission" date="2023-05" db="EMBL/GenBank/DDBJ databases">
        <authorList>
            <person name="Stuckert A."/>
        </authorList>
    </citation>
    <scope>NUCLEOTIDE SEQUENCE</scope>
</reference>
<sequence>MALGRKELTSGAIKGLTVCWECLHFWVVSVCFTGCTPLWMAVLCKQYKAACPC</sequence>